<evidence type="ECO:0000256" key="1">
    <source>
        <dbReference type="SAM" id="MobiDB-lite"/>
    </source>
</evidence>
<dbReference type="KEGG" id="bana:BARAN1_0475"/>
<dbReference type="AlphaFoldDB" id="A0A2X3L007"/>
<feature type="region of interest" description="Disordered" evidence="1">
    <location>
        <begin position="41"/>
        <end position="91"/>
    </location>
</feature>
<feature type="compositionally biased region" description="Basic and acidic residues" evidence="1">
    <location>
        <begin position="41"/>
        <end position="53"/>
    </location>
</feature>
<keyword evidence="3" id="KW-1185">Reference proteome</keyword>
<evidence type="ECO:0000313" key="2">
    <source>
        <dbReference type="EMBL" id="SQD92499.1"/>
    </source>
</evidence>
<protein>
    <recommendedName>
        <fullName evidence="4">Transposase</fullName>
    </recommendedName>
</protein>
<evidence type="ECO:0000313" key="3">
    <source>
        <dbReference type="Proteomes" id="UP000249818"/>
    </source>
</evidence>
<sequence length="91" mass="9908">MADVRIALRELLRKYRGDTEVDALKEGLVLLVQELMEAEVKEKTPGRAVRANEEPPNVPQRVSPEAVGHPGRHGDAPDPQGPARELLPGVA</sequence>
<evidence type="ECO:0008006" key="4">
    <source>
        <dbReference type="Google" id="ProtNLM"/>
    </source>
</evidence>
<proteinExistence type="predicted"/>
<reference evidence="3" key="1">
    <citation type="submission" date="2018-05" db="EMBL/GenBank/DDBJ databases">
        <authorList>
            <person name="Hao L."/>
        </authorList>
    </citation>
    <scope>NUCLEOTIDE SEQUENCE [LARGE SCALE GENOMIC DNA]</scope>
</reference>
<dbReference type="EMBL" id="LS483254">
    <property type="protein sequence ID" value="SQD92499.1"/>
    <property type="molecule type" value="Genomic_DNA"/>
</dbReference>
<accession>A0A2X3L007</accession>
<gene>
    <name evidence="2" type="ORF">BARAN1_0475</name>
</gene>
<dbReference type="Proteomes" id="UP000249818">
    <property type="component" value="Chromosome BARAN1"/>
</dbReference>
<organism evidence="2 3">
    <name type="scientific">Candidatus Bipolaricaulis anaerobius</name>
    <dbReference type="NCBI Taxonomy" id="2026885"/>
    <lineage>
        <taxon>Bacteria</taxon>
        <taxon>Candidatus Bipolaricaulota</taxon>
        <taxon>Candidatus Bipolaricaulia</taxon>
        <taxon>Candidatus Bipolaricaulales</taxon>
        <taxon>Candidatus Bipolaricaulaceae</taxon>
        <taxon>Candidatus Bipolaricaulis</taxon>
    </lineage>
</organism>
<name>A0A2X3L007_9BACT</name>